<sequence length="146" mass="16144">MSACVVEEGREEGGGYEGESSSGEEPMIERPRREVLLSARGRRACSEQGPHPSLHLRKCLLLLVMSACIVEEGREDGSGYGKESSSGEEPMIERPRREVLLSARGRRARKRTSAPQMSSNLHGSMPRVALVLRSRRSWPVAPQSCR</sequence>
<protein>
    <submittedName>
        <fullName evidence="2">Uncharacterized protein</fullName>
    </submittedName>
</protein>
<feature type="compositionally biased region" description="Polar residues" evidence="1">
    <location>
        <begin position="113"/>
        <end position="122"/>
    </location>
</feature>
<dbReference type="EMBL" id="JTDY01001402">
    <property type="protein sequence ID" value="KOB73964.1"/>
    <property type="molecule type" value="Genomic_DNA"/>
</dbReference>
<reference evidence="2 3" key="1">
    <citation type="journal article" date="2015" name="Genome Biol. Evol.">
        <title>The genome of winter moth (Operophtera brumata) provides a genomic perspective on sexual dimorphism and phenology.</title>
        <authorList>
            <person name="Derks M.F."/>
            <person name="Smit S."/>
            <person name="Salis L."/>
            <person name="Schijlen E."/>
            <person name="Bossers A."/>
            <person name="Mateman C."/>
            <person name="Pijl A.S."/>
            <person name="de Ridder D."/>
            <person name="Groenen M.A."/>
            <person name="Visser M.E."/>
            <person name="Megens H.J."/>
        </authorList>
    </citation>
    <scope>NUCLEOTIDE SEQUENCE [LARGE SCALE GENOMIC DNA]</scope>
    <source>
        <strain evidence="2">WM2013NL</strain>
        <tissue evidence="2">Head and thorax</tissue>
    </source>
</reference>
<accession>A0A0L7LF06</accession>
<dbReference type="AlphaFoldDB" id="A0A0L7LF06"/>
<feature type="region of interest" description="Disordered" evidence="1">
    <location>
        <begin position="74"/>
        <end position="126"/>
    </location>
</feature>
<keyword evidence="3" id="KW-1185">Reference proteome</keyword>
<gene>
    <name evidence="2" type="ORF">OBRU01_08552</name>
</gene>
<evidence type="ECO:0000313" key="3">
    <source>
        <dbReference type="Proteomes" id="UP000037510"/>
    </source>
</evidence>
<name>A0A0L7LF06_OPEBR</name>
<evidence type="ECO:0000256" key="1">
    <source>
        <dbReference type="SAM" id="MobiDB-lite"/>
    </source>
</evidence>
<proteinExistence type="predicted"/>
<organism evidence="2 3">
    <name type="scientific">Operophtera brumata</name>
    <name type="common">Winter moth</name>
    <name type="synonym">Phalaena brumata</name>
    <dbReference type="NCBI Taxonomy" id="104452"/>
    <lineage>
        <taxon>Eukaryota</taxon>
        <taxon>Metazoa</taxon>
        <taxon>Ecdysozoa</taxon>
        <taxon>Arthropoda</taxon>
        <taxon>Hexapoda</taxon>
        <taxon>Insecta</taxon>
        <taxon>Pterygota</taxon>
        <taxon>Neoptera</taxon>
        <taxon>Endopterygota</taxon>
        <taxon>Lepidoptera</taxon>
        <taxon>Glossata</taxon>
        <taxon>Ditrysia</taxon>
        <taxon>Geometroidea</taxon>
        <taxon>Geometridae</taxon>
        <taxon>Larentiinae</taxon>
        <taxon>Operophtera</taxon>
    </lineage>
</organism>
<feature type="region of interest" description="Disordered" evidence="1">
    <location>
        <begin position="1"/>
        <end position="31"/>
    </location>
</feature>
<comment type="caution">
    <text evidence="2">The sequence shown here is derived from an EMBL/GenBank/DDBJ whole genome shotgun (WGS) entry which is preliminary data.</text>
</comment>
<feature type="non-terminal residue" evidence="2">
    <location>
        <position position="146"/>
    </location>
</feature>
<dbReference type="Proteomes" id="UP000037510">
    <property type="component" value="Unassembled WGS sequence"/>
</dbReference>
<evidence type="ECO:0000313" key="2">
    <source>
        <dbReference type="EMBL" id="KOB73964.1"/>
    </source>
</evidence>